<gene>
    <name evidence="1" type="ORF">VKT23_015913</name>
</gene>
<proteinExistence type="predicted"/>
<sequence>MIQIWAPYESFEVVLAKGDVGVDAEDIEIAEVLGPDGENSNVSNPAHKAHDTAVSKSIRDIAIQEMRLKGVIISDHENKDALKVFPKVAGLAKKVHDSGTVGTAFEKAVDSDPGIMSQFTALAQRNATRWGSEWRCLQTYQELWPAVNKVLADKDLKLTSYKLNTAQERMIKEL</sequence>
<evidence type="ECO:0000313" key="1">
    <source>
        <dbReference type="EMBL" id="KAK7442969.1"/>
    </source>
</evidence>
<evidence type="ECO:0000313" key="2">
    <source>
        <dbReference type="Proteomes" id="UP001498398"/>
    </source>
</evidence>
<protein>
    <submittedName>
        <fullName evidence="1">Uncharacterized protein</fullName>
    </submittedName>
</protein>
<accession>A0ABR1IWL8</accession>
<keyword evidence="2" id="KW-1185">Reference proteome</keyword>
<reference evidence="1 2" key="1">
    <citation type="submission" date="2024-01" db="EMBL/GenBank/DDBJ databases">
        <title>A draft genome for the cacao thread blight pathogen Marasmiellus scandens.</title>
        <authorList>
            <person name="Baruah I.K."/>
            <person name="Leung J."/>
            <person name="Bukari Y."/>
            <person name="Amoako-Attah I."/>
            <person name="Meinhardt L.W."/>
            <person name="Bailey B.A."/>
            <person name="Cohen S.P."/>
        </authorList>
    </citation>
    <scope>NUCLEOTIDE SEQUENCE [LARGE SCALE GENOMIC DNA]</scope>
    <source>
        <strain evidence="1 2">GH-19</strain>
    </source>
</reference>
<dbReference type="EMBL" id="JBANRG010000056">
    <property type="protein sequence ID" value="KAK7442969.1"/>
    <property type="molecule type" value="Genomic_DNA"/>
</dbReference>
<comment type="caution">
    <text evidence="1">The sequence shown here is derived from an EMBL/GenBank/DDBJ whole genome shotgun (WGS) entry which is preliminary data.</text>
</comment>
<organism evidence="1 2">
    <name type="scientific">Marasmiellus scandens</name>
    <dbReference type="NCBI Taxonomy" id="2682957"/>
    <lineage>
        <taxon>Eukaryota</taxon>
        <taxon>Fungi</taxon>
        <taxon>Dikarya</taxon>
        <taxon>Basidiomycota</taxon>
        <taxon>Agaricomycotina</taxon>
        <taxon>Agaricomycetes</taxon>
        <taxon>Agaricomycetidae</taxon>
        <taxon>Agaricales</taxon>
        <taxon>Marasmiineae</taxon>
        <taxon>Omphalotaceae</taxon>
        <taxon>Marasmiellus</taxon>
    </lineage>
</organism>
<name>A0ABR1IWL8_9AGAR</name>
<dbReference type="Proteomes" id="UP001498398">
    <property type="component" value="Unassembled WGS sequence"/>
</dbReference>